<reference evidence="2" key="1">
    <citation type="submission" date="2014-09" db="EMBL/GenBank/DDBJ databases">
        <authorList>
            <person name="Sharma Rahul"/>
            <person name="Thines Marco"/>
        </authorList>
    </citation>
    <scope>NUCLEOTIDE SEQUENCE [LARGE SCALE GENOMIC DNA]</scope>
</reference>
<dbReference type="RefSeq" id="XP_024574050.1">
    <property type="nucleotide sequence ID" value="XM_024723033.1"/>
</dbReference>
<sequence>MVTGYVSPTTLTVPRRLGGYRLVFRRVFKLHWDSFRIHNELRNCTAWSATFPVGPREAQLQGYSISF</sequence>
<name>A0A0P1AA31_PLAHL</name>
<evidence type="ECO:0000313" key="2">
    <source>
        <dbReference type="Proteomes" id="UP000054928"/>
    </source>
</evidence>
<proteinExistence type="predicted"/>
<keyword evidence="2" id="KW-1185">Reference proteome</keyword>
<organism evidence="1 2">
    <name type="scientific">Plasmopara halstedii</name>
    <name type="common">Downy mildew of sunflower</name>
    <dbReference type="NCBI Taxonomy" id="4781"/>
    <lineage>
        <taxon>Eukaryota</taxon>
        <taxon>Sar</taxon>
        <taxon>Stramenopiles</taxon>
        <taxon>Oomycota</taxon>
        <taxon>Peronosporomycetes</taxon>
        <taxon>Peronosporales</taxon>
        <taxon>Peronosporaceae</taxon>
        <taxon>Plasmopara</taxon>
    </lineage>
</organism>
<dbReference type="Proteomes" id="UP000054928">
    <property type="component" value="Unassembled WGS sequence"/>
</dbReference>
<dbReference type="GeneID" id="36400795"/>
<dbReference type="EMBL" id="CCYD01000290">
    <property type="protein sequence ID" value="CEG37681.1"/>
    <property type="molecule type" value="Genomic_DNA"/>
</dbReference>
<protein>
    <submittedName>
        <fullName evidence="1">Uncharacterized protein</fullName>
    </submittedName>
</protein>
<accession>A0A0P1AA31</accession>
<dbReference type="AlphaFoldDB" id="A0A0P1AA31"/>
<evidence type="ECO:0000313" key="1">
    <source>
        <dbReference type="EMBL" id="CEG37681.1"/>
    </source>
</evidence>